<organism evidence="3 4">
    <name type="scientific">Marinifilum flexuosum</name>
    <dbReference type="NCBI Taxonomy" id="1117708"/>
    <lineage>
        <taxon>Bacteria</taxon>
        <taxon>Pseudomonadati</taxon>
        <taxon>Bacteroidota</taxon>
        <taxon>Bacteroidia</taxon>
        <taxon>Marinilabiliales</taxon>
        <taxon>Marinifilaceae</taxon>
    </lineage>
</organism>
<dbReference type="SUPFAM" id="SSF49464">
    <property type="entry name" value="Carboxypeptidase regulatory domain-like"/>
    <property type="match status" value="2"/>
</dbReference>
<dbReference type="InterPro" id="IPR008756">
    <property type="entry name" value="Peptidase_M56"/>
</dbReference>
<dbReference type="AlphaFoldDB" id="A0A419X464"/>
<dbReference type="RefSeq" id="WP_120240357.1">
    <property type="nucleotide sequence ID" value="NZ_RAPQ01000009.1"/>
</dbReference>
<gene>
    <name evidence="3" type="ORF">BXY64_2588</name>
</gene>
<dbReference type="Gene3D" id="2.60.120.1440">
    <property type="match status" value="1"/>
</dbReference>
<feature type="transmembrane region" description="Helical" evidence="1">
    <location>
        <begin position="7"/>
        <end position="25"/>
    </location>
</feature>
<protein>
    <submittedName>
        <fullName evidence="3">Beta-lactamase regulating signal transducer with metallopeptidase domain</fullName>
    </submittedName>
</protein>
<dbReference type="GO" id="GO:0031992">
    <property type="term" value="F:energy transducer activity"/>
    <property type="evidence" value="ECO:0007669"/>
    <property type="project" value="TreeGrafter"/>
</dbReference>
<dbReference type="OrthoDB" id="9814002at2"/>
<sequence length="698" mass="78864">MNVYFDFLIKASVSIGIMYVLYWLLLRNLTHFKANRYFLLASVVLAIICAAFPLKYEVLMQAPAVMQSSEYADQFQRDVANTIVQQPEDSSISIWGILLAVYSIGFALVLLRLLIQSWKPIQIIFRTTPKKIDDYLLHENTVYKMPFSFFNRILIHPEYFKQNEINDILTHEKVHIQERHWIDLFIIELLTVFFWFNPFIWLFERAIKQNHEYLADKGVLSRGQSPVRYQAILINQLMGTKVIGMANHLNFALGPTRFKMMTKEKCSKRKLYRMIWLLPVLTLLMYSFAQPEYKVQAQEQKKKETKTVIVPDNKELEHNLTDGTVVTIPGGTTLTYPVKSNKNKGEVKKNDESNFDISDSKVPFKVKNKKENTITISNVEKPKTSKKVPAKIKGTVKDEHGNPIQGASIILKGSTHGTITDADGKYEFEKPVGESGGLIAIHPGYEQKSNTLSTETGSGYFKQDFIMEAIDSDDKKDQQKAIKVTGTVKDVNGNPMPGTSVVLKGSTLGTVTDRHGKYEIEIPAGSKVAFVASFVGYQTDATRATLPETNKPMEVNFIMKREVIEINAKELKKAGEMLPPPPPPPAPEMKKSDEPVFYIVEEMPQYPQGFYGLAQHVKKQSANIKESFFFEGKKLEGNATVGFTVTPKGNVSNIQILKKSNKVAAEAAKIITSKMKDWKPGSQRGKKVAVDFAMSLEF</sequence>
<feature type="transmembrane region" description="Helical" evidence="1">
    <location>
        <begin position="181"/>
        <end position="203"/>
    </location>
</feature>
<dbReference type="InterPro" id="IPR008969">
    <property type="entry name" value="CarboxyPept-like_regulatory"/>
</dbReference>
<dbReference type="PANTHER" id="PTHR33446">
    <property type="entry name" value="PROTEIN TONB-RELATED"/>
    <property type="match status" value="1"/>
</dbReference>
<dbReference type="SUPFAM" id="SSF74653">
    <property type="entry name" value="TolA/TonB C-terminal domain"/>
    <property type="match status" value="1"/>
</dbReference>
<feature type="transmembrane region" description="Helical" evidence="1">
    <location>
        <begin position="92"/>
        <end position="115"/>
    </location>
</feature>
<feature type="transmembrane region" description="Helical" evidence="1">
    <location>
        <begin position="37"/>
        <end position="56"/>
    </location>
</feature>
<feature type="transmembrane region" description="Helical" evidence="1">
    <location>
        <begin position="229"/>
        <end position="250"/>
    </location>
</feature>
<dbReference type="InterPro" id="IPR037682">
    <property type="entry name" value="TonB_C"/>
</dbReference>
<keyword evidence="1" id="KW-0472">Membrane</keyword>
<dbReference type="GO" id="GO:0098797">
    <property type="term" value="C:plasma membrane protein complex"/>
    <property type="evidence" value="ECO:0007669"/>
    <property type="project" value="TreeGrafter"/>
</dbReference>
<keyword evidence="1" id="KW-1133">Transmembrane helix</keyword>
<dbReference type="CDD" id="cd07341">
    <property type="entry name" value="M56_BlaR1_MecR1_like"/>
    <property type="match status" value="1"/>
</dbReference>
<keyword evidence="1" id="KW-0812">Transmembrane</keyword>
<evidence type="ECO:0000313" key="3">
    <source>
        <dbReference type="EMBL" id="RKE02498.1"/>
    </source>
</evidence>
<dbReference type="PANTHER" id="PTHR33446:SF2">
    <property type="entry name" value="PROTEIN TONB"/>
    <property type="match status" value="1"/>
</dbReference>
<evidence type="ECO:0000256" key="1">
    <source>
        <dbReference type="SAM" id="Phobius"/>
    </source>
</evidence>
<dbReference type="Pfam" id="PF05569">
    <property type="entry name" value="Peptidase_M56"/>
    <property type="match status" value="1"/>
</dbReference>
<evidence type="ECO:0000259" key="2">
    <source>
        <dbReference type="PROSITE" id="PS52015"/>
    </source>
</evidence>
<dbReference type="GO" id="GO:0055085">
    <property type="term" value="P:transmembrane transport"/>
    <property type="evidence" value="ECO:0007669"/>
    <property type="project" value="InterPro"/>
</dbReference>
<evidence type="ECO:0000313" key="4">
    <source>
        <dbReference type="Proteomes" id="UP000284531"/>
    </source>
</evidence>
<dbReference type="PROSITE" id="PS52015">
    <property type="entry name" value="TONB_CTD"/>
    <property type="match status" value="1"/>
</dbReference>
<dbReference type="InterPro" id="IPR051045">
    <property type="entry name" value="TonB-dependent_transducer"/>
</dbReference>
<dbReference type="Gene3D" id="3.30.1150.10">
    <property type="match status" value="1"/>
</dbReference>
<feature type="transmembrane region" description="Helical" evidence="1">
    <location>
        <begin position="271"/>
        <end position="289"/>
    </location>
</feature>
<feature type="domain" description="TonB C-terminal" evidence="2">
    <location>
        <begin position="611"/>
        <end position="698"/>
    </location>
</feature>
<dbReference type="Pfam" id="PF03544">
    <property type="entry name" value="TonB_C"/>
    <property type="match status" value="1"/>
</dbReference>
<reference evidence="3 4" key="1">
    <citation type="submission" date="2018-09" db="EMBL/GenBank/DDBJ databases">
        <title>Genomic Encyclopedia of Archaeal and Bacterial Type Strains, Phase II (KMG-II): from individual species to whole genera.</title>
        <authorList>
            <person name="Goeker M."/>
        </authorList>
    </citation>
    <scope>NUCLEOTIDE SEQUENCE [LARGE SCALE GENOMIC DNA]</scope>
    <source>
        <strain evidence="3 4">DSM 21950</strain>
    </source>
</reference>
<dbReference type="Pfam" id="PF13715">
    <property type="entry name" value="CarbopepD_reg_2"/>
    <property type="match status" value="2"/>
</dbReference>
<accession>A0A419X464</accession>
<keyword evidence="4" id="KW-1185">Reference proteome</keyword>
<proteinExistence type="predicted"/>
<comment type="caution">
    <text evidence="3">The sequence shown here is derived from an EMBL/GenBank/DDBJ whole genome shotgun (WGS) entry which is preliminary data.</text>
</comment>
<dbReference type="EMBL" id="RAPQ01000009">
    <property type="protein sequence ID" value="RKE02498.1"/>
    <property type="molecule type" value="Genomic_DNA"/>
</dbReference>
<name>A0A419X464_9BACT</name>
<dbReference type="Gene3D" id="2.60.40.1120">
    <property type="entry name" value="Carboxypeptidase-like, regulatory domain"/>
    <property type="match status" value="2"/>
</dbReference>
<dbReference type="Proteomes" id="UP000284531">
    <property type="component" value="Unassembled WGS sequence"/>
</dbReference>